<dbReference type="Pfam" id="PF08281">
    <property type="entry name" value="Sigma70_r4_2"/>
    <property type="match status" value="1"/>
</dbReference>
<sequence>MREEVSQENDEKIAFLVQSGKVEVFSILIKRYEDKIKRYSRKFLSDKEDINDVVQNVFIKAYENIQSFDTKRKFSSWLYRIAHNELVNALKKKKKNPLLLFDLDIFFPQQFHADNSIEREIDRQDAKEIIDKCLDKLALKYREPIILYYFEELNYKEIADIMRIPISTVGIRIKRAKELMKFILKK</sequence>
<evidence type="ECO:0000259" key="6">
    <source>
        <dbReference type="Pfam" id="PF08281"/>
    </source>
</evidence>
<name>A0A2G9YVF5_9BACT</name>
<dbReference type="InterPro" id="IPR039425">
    <property type="entry name" value="RNA_pol_sigma-70-like"/>
</dbReference>
<dbReference type="NCBIfam" id="TIGR02937">
    <property type="entry name" value="sigma70-ECF"/>
    <property type="match status" value="1"/>
</dbReference>
<evidence type="ECO:0000313" key="7">
    <source>
        <dbReference type="EMBL" id="PIP23210.1"/>
    </source>
</evidence>
<protein>
    <submittedName>
        <fullName evidence="7">Uncharacterized protein</fullName>
    </submittedName>
</protein>
<keyword evidence="3" id="KW-0731">Sigma factor</keyword>
<evidence type="ECO:0000259" key="5">
    <source>
        <dbReference type="Pfam" id="PF04542"/>
    </source>
</evidence>
<evidence type="ECO:0000256" key="2">
    <source>
        <dbReference type="ARBA" id="ARBA00023015"/>
    </source>
</evidence>
<dbReference type="AlphaFoldDB" id="A0A2G9YVF5"/>
<dbReference type="GO" id="GO:0006352">
    <property type="term" value="P:DNA-templated transcription initiation"/>
    <property type="evidence" value="ECO:0007669"/>
    <property type="project" value="InterPro"/>
</dbReference>
<dbReference type="Proteomes" id="UP000230273">
    <property type="component" value="Unassembled WGS sequence"/>
</dbReference>
<comment type="similarity">
    <text evidence="1">Belongs to the sigma-70 factor family. ECF subfamily.</text>
</comment>
<dbReference type="GO" id="GO:0003677">
    <property type="term" value="F:DNA binding"/>
    <property type="evidence" value="ECO:0007669"/>
    <property type="project" value="InterPro"/>
</dbReference>
<proteinExistence type="inferred from homology"/>
<dbReference type="EMBL" id="PCRP01000071">
    <property type="protein sequence ID" value="PIP23210.1"/>
    <property type="molecule type" value="Genomic_DNA"/>
</dbReference>
<dbReference type="SUPFAM" id="SSF88659">
    <property type="entry name" value="Sigma3 and sigma4 domains of RNA polymerase sigma factors"/>
    <property type="match status" value="1"/>
</dbReference>
<organism evidence="7 8">
    <name type="scientific">Candidatus Nealsonbacteria bacterium CG23_combo_of_CG06-09_8_20_14_all_38_19</name>
    <dbReference type="NCBI Taxonomy" id="1974721"/>
    <lineage>
        <taxon>Bacteria</taxon>
        <taxon>Candidatus Nealsoniibacteriota</taxon>
    </lineage>
</organism>
<evidence type="ECO:0000313" key="8">
    <source>
        <dbReference type="Proteomes" id="UP000230273"/>
    </source>
</evidence>
<evidence type="ECO:0000256" key="1">
    <source>
        <dbReference type="ARBA" id="ARBA00010641"/>
    </source>
</evidence>
<dbReference type="InterPro" id="IPR013325">
    <property type="entry name" value="RNA_pol_sigma_r2"/>
</dbReference>
<dbReference type="PANTHER" id="PTHR43133:SF51">
    <property type="entry name" value="RNA POLYMERASE SIGMA FACTOR"/>
    <property type="match status" value="1"/>
</dbReference>
<dbReference type="GO" id="GO:0016987">
    <property type="term" value="F:sigma factor activity"/>
    <property type="evidence" value="ECO:0007669"/>
    <property type="project" value="UniProtKB-KW"/>
</dbReference>
<keyword evidence="2" id="KW-0805">Transcription regulation</keyword>
<accession>A0A2G9YVF5</accession>
<dbReference type="SUPFAM" id="SSF88946">
    <property type="entry name" value="Sigma2 domain of RNA polymerase sigma factors"/>
    <property type="match status" value="1"/>
</dbReference>
<dbReference type="InterPro" id="IPR007627">
    <property type="entry name" value="RNA_pol_sigma70_r2"/>
</dbReference>
<dbReference type="InterPro" id="IPR013324">
    <property type="entry name" value="RNA_pol_sigma_r3/r4-like"/>
</dbReference>
<dbReference type="Gene3D" id="1.10.1740.10">
    <property type="match status" value="1"/>
</dbReference>
<dbReference type="PANTHER" id="PTHR43133">
    <property type="entry name" value="RNA POLYMERASE ECF-TYPE SIGMA FACTO"/>
    <property type="match status" value="1"/>
</dbReference>
<comment type="caution">
    <text evidence="7">The sequence shown here is derived from an EMBL/GenBank/DDBJ whole genome shotgun (WGS) entry which is preliminary data.</text>
</comment>
<dbReference type="CDD" id="cd06171">
    <property type="entry name" value="Sigma70_r4"/>
    <property type="match status" value="1"/>
</dbReference>
<dbReference type="InterPro" id="IPR036388">
    <property type="entry name" value="WH-like_DNA-bd_sf"/>
</dbReference>
<evidence type="ECO:0000256" key="4">
    <source>
        <dbReference type="ARBA" id="ARBA00023163"/>
    </source>
</evidence>
<reference evidence="7 8" key="1">
    <citation type="submission" date="2017-09" db="EMBL/GenBank/DDBJ databases">
        <title>Depth-based differentiation of microbial function through sediment-hosted aquifers and enrichment of novel symbionts in the deep terrestrial subsurface.</title>
        <authorList>
            <person name="Probst A.J."/>
            <person name="Ladd B."/>
            <person name="Jarett J.K."/>
            <person name="Geller-Mcgrath D.E."/>
            <person name="Sieber C.M."/>
            <person name="Emerson J.B."/>
            <person name="Anantharaman K."/>
            <person name="Thomas B.C."/>
            <person name="Malmstrom R."/>
            <person name="Stieglmeier M."/>
            <person name="Klingl A."/>
            <person name="Woyke T."/>
            <person name="Ryan C.M."/>
            <person name="Banfield J.F."/>
        </authorList>
    </citation>
    <scope>NUCLEOTIDE SEQUENCE [LARGE SCALE GENOMIC DNA]</scope>
    <source>
        <strain evidence="7">CG23_combo_of_CG06-09_8_20_14_all_38_19</strain>
    </source>
</reference>
<dbReference type="InterPro" id="IPR013249">
    <property type="entry name" value="RNA_pol_sigma70_r4_t2"/>
</dbReference>
<dbReference type="Gene3D" id="1.10.10.10">
    <property type="entry name" value="Winged helix-like DNA-binding domain superfamily/Winged helix DNA-binding domain"/>
    <property type="match status" value="1"/>
</dbReference>
<feature type="domain" description="RNA polymerase sigma-70 region 2" evidence="5">
    <location>
        <begin position="28"/>
        <end position="95"/>
    </location>
</feature>
<feature type="domain" description="RNA polymerase sigma factor 70 region 4 type 2" evidence="6">
    <location>
        <begin position="128"/>
        <end position="179"/>
    </location>
</feature>
<keyword evidence="4" id="KW-0804">Transcription</keyword>
<dbReference type="InterPro" id="IPR014284">
    <property type="entry name" value="RNA_pol_sigma-70_dom"/>
</dbReference>
<evidence type="ECO:0000256" key="3">
    <source>
        <dbReference type="ARBA" id="ARBA00023082"/>
    </source>
</evidence>
<dbReference type="Pfam" id="PF04542">
    <property type="entry name" value="Sigma70_r2"/>
    <property type="match status" value="1"/>
</dbReference>
<gene>
    <name evidence="7" type="ORF">COX36_04495</name>
</gene>